<protein>
    <submittedName>
        <fullName evidence="3">Acyltransferase</fullName>
    </submittedName>
</protein>
<keyword evidence="1" id="KW-1133">Transmembrane helix</keyword>
<keyword evidence="3" id="KW-0808">Transferase</keyword>
<dbReference type="OrthoDB" id="9814807at2"/>
<dbReference type="EMBL" id="SMLL01000001">
    <property type="protein sequence ID" value="TFZ04800.1"/>
    <property type="molecule type" value="Genomic_DNA"/>
</dbReference>
<feature type="transmembrane region" description="Helical" evidence="1">
    <location>
        <begin position="148"/>
        <end position="166"/>
    </location>
</feature>
<feature type="transmembrane region" description="Helical" evidence="1">
    <location>
        <begin position="250"/>
        <end position="269"/>
    </location>
</feature>
<keyword evidence="3" id="KW-0012">Acyltransferase</keyword>
<keyword evidence="1" id="KW-0472">Membrane</keyword>
<evidence type="ECO:0000313" key="4">
    <source>
        <dbReference type="Proteomes" id="UP000297564"/>
    </source>
</evidence>
<keyword evidence="1" id="KW-0812">Transmembrane</keyword>
<dbReference type="InterPro" id="IPR050879">
    <property type="entry name" value="Acyltransferase_3"/>
</dbReference>
<feature type="transmembrane region" description="Helical" evidence="1">
    <location>
        <begin position="281"/>
        <end position="299"/>
    </location>
</feature>
<feature type="domain" description="Acyltransferase 3" evidence="2">
    <location>
        <begin position="19"/>
        <end position="337"/>
    </location>
</feature>
<comment type="caution">
    <text evidence="3">The sequence shown here is derived from an EMBL/GenBank/DDBJ whole genome shotgun (WGS) entry which is preliminary data.</text>
</comment>
<dbReference type="AlphaFoldDB" id="A0A4Z0C2V0"/>
<feature type="transmembrane region" description="Helical" evidence="1">
    <location>
        <begin position="99"/>
        <end position="120"/>
    </location>
</feature>
<keyword evidence="4" id="KW-1185">Reference proteome</keyword>
<gene>
    <name evidence="3" type="ORF">EZ242_03350</name>
</gene>
<dbReference type="PANTHER" id="PTHR23028">
    <property type="entry name" value="ACETYLTRANSFERASE"/>
    <property type="match status" value="1"/>
</dbReference>
<feature type="transmembrane region" description="Helical" evidence="1">
    <location>
        <begin position="60"/>
        <end position="78"/>
    </location>
</feature>
<feature type="transmembrane region" description="Helical" evidence="1">
    <location>
        <begin position="199"/>
        <end position="219"/>
    </location>
</feature>
<accession>A0A4Z0C2V0</accession>
<evidence type="ECO:0000313" key="3">
    <source>
        <dbReference type="EMBL" id="TFZ04800.1"/>
    </source>
</evidence>
<dbReference type="Proteomes" id="UP000297564">
    <property type="component" value="Unassembled WGS sequence"/>
</dbReference>
<dbReference type="GO" id="GO:0000271">
    <property type="term" value="P:polysaccharide biosynthetic process"/>
    <property type="evidence" value="ECO:0007669"/>
    <property type="project" value="TreeGrafter"/>
</dbReference>
<feature type="transmembrane region" description="Helical" evidence="1">
    <location>
        <begin position="226"/>
        <end position="244"/>
    </location>
</feature>
<feature type="transmembrane region" description="Helical" evidence="1">
    <location>
        <begin position="319"/>
        <end position="339"/>
    </location>
</feature>
<proteinExistence type="predicted"/>
<dbReference type="InterPro" id="IPR002656">
    <property type="entry name" value="Acyl_transf_3_dom"/>
</dbReference>
<feature type="transmembrane region" description="Helical" evidence="1">
    <location>
        <begin position="171"/>
        <end position="187"/>
    </location>
</feature>
<dbReference type="PANTHER" id="PTHR23028:SF131">
    <property type="entry name" value="BLR2367 PROTEIN"/>
    <property type="match status" value="1"/>
</dbReference>
<name>A0A4Z0C2V0_9BURK</name>
<dbReference type="GO" id="GO:0016020">
    <property type="term" value="C:membrane"/>
    <property type="evidence" value="ECO:0007669"/>
    <property type="project" value="TreeGrafter"/>
</dbReference>
<dbReference type="GO" id="GO:0016747">
    <property type="term" value="F:acyltransferase activity, transferring groups other than amino-acyl groups"/>
    <property type="evidence" value="ECO:0007669"/>
    <property type="project" value="InterPro"/>
</dbReference>
<evidence type="ECO:0000259" key="2">
    <source>
        <dbReference type="Pfam" id="PF01757"/>
    </source>
</evidence>
<organism evidence="3 4">
    <name type="scientific">Ramlibacter rhizophilus</name>
    <dbReference type="NCBI Taxonomy" id="1781167"/>
    <lineage>
        <taxon>Bacteria</taxon>
        <taxon>Pseudomonadati</taxon>
        <taxon>Pseudomonadota</taxon>
        <taxon>Betaproteobacteria</taxon>
        <taxon>Burkholderiales</taxon>
        <taxon>Comamonadaceae</taxon>
        <taxon>Ramlibacter</taxon>
    </lineage>
</organism>
<sequence length="370" mass="40371">MRPPPLAGIPSGVLLLLQSVQAGRALAATSVAAFHLSLMMGDPRYGGSTVFERYTREGNLGVDFFFVLSGFIIMFAHARDIGRPQAVGHYLRRRWARLFPIYWLYTLGITALVLLGLGSATPIPDTAADWLSAITLIRFTPVEAPIRVAWTLFHEVAFYLAFALLILNKRLGIAFFTAWGLVCLWVFKFAGEGINTPGFVYTSLPNFYFLLGMGAYLLMRRGGSGWWELGVGAAIVAVVAGYWPPVGERWAEFPVVIGFAFLLAGITKFERNAPIELPRSVLAVGDASYSLYLLHLPLSGLLLKLVDASGVQDAIGERATYLLVLGGAIGVSVLAYRLVEAPLLRRLRVQPAVAHPRERRSAPGPEEAAP</sequence>
<dbReference type="Pfam" id="PF01757">
    <property type="entry name" value="Acyl_transf_3"/>
    <property type="match status" value="1"/>
</dbReference>
<reference evidence="3 4" key="1">
    <citation type="submission" date="2019-03" db="EMBL/GenBank/DDBJ databases">
        <title>Ramlibacter rhizophilus CCTCC AB2015357, whole genome shotgun sequence.</title>
        <authorList>
            <person name="Zhang X."/>
            <person name="Feng G."/>
            <person name="Zhu H."/>
        </authorList>
    </citation>
    <scope>NUCLEOTIDE SEQUENCE [LARGE SCALE GENOMIC DNA]</scope>
    <source>
        <strain evidence="3 4">CCTCC AB2015357</strain>
    </source>
</reference>
<dbReference type="RefSeq" id="WP_135283682.1">
    <property type="nucleotide sequence ID" value="NZ_SMLL01000001.1"/>
</dbReference>
<evidence type="ECO:0000256" key="1">
    <source>
        <dbReference type="SAM" id="Phobius"/>
    </source>
</evidence>